<gene>
    <name evidence="2" type="ORF">TCIL3000_10_8090</name>
</gene>
<accession>G0UXB6</accession>
<feature type="region of interest" description="Disordered" evidence="1">
    <location>
        <begin position="164"/>
        <end position="184"/>
    </location>
</feature>
<dbReference type="EMBL" id="HE575323">
    <property type="protein sequence ID" value="CCC94033.1"/>
    <property type="molecule type" value="Genomic_DNA"/>
</dbReference>
<dbReference type="VEuPathDB" id="TriTrypDB:TcIL3000_10_8090"/>
<proteinExistence type="predicted"/>
<evidence type="ECO:0000256" key="1">
    <source>
        <dbReference type="SAM" id="MobiDB-lite"/>
    </source>
</evidence>
<reference evidence="2" key="1">
    <citation type="journal article" date="2012" name="Proc. Natl. Acad. Sci. U.S.A.">
        <title>Antigenic diversity is generated by distinct evolutionary mechanisms in African trypanosome species.</title>
        <authorList>
            <person name="Jackson A.P."/>
            <person name="Berry A."/>
            <person name="Aslett M."/>
            <person name="Allison H.C."/>
            <person name="Burton P."/>
            <person name="Vavrova-Anderson J."/>
            <person name="Brown R."/>
            <person name="Browne H."/>
            <person name="Corton N."/>
            <person name="Hauser H."/>
            <person name="Gamble J."/>
            <person name="Gilderthorp R."/>
            <person name="Marcello L."/>
            <person name="McQuillan J."/>
            <person name="Otto T.D."/>
            <person name="Quail M.A."/>
            <person name="Sanders M.J."/>
            <person name="van Tonder A."/>
            <person name="Ginger M.L."/>
            <person name="Field M.C."/>
            <person name="Barry J.D."/>
            <person name="Hertz-Fowler C."/>
            <person name="Berriman M."/>
        </authorList>
    </citation>
    <scope>NUCLEOTIDE SEQUENCE</scope>
    <source>
        <strain evidence="2">IL3000</strain>
    </source>
</reference>
<dbReference type="AlphaFoldDB" id="G0UXB6"/>
<organism evidence="2">
    <name type="scientific">Trypanosoma congolense (strain IL3000)</name>
    <dbReference type="NCBI Taxonomy" id="1068625"/>
    <lineage>
        <taxon>Eukaryota</taxon>
        <taxon>Discoba</taxon>
        <taxon>Euglenozoa</taxon>
        <taxon>Kinetoplastea</taxon>
        <taxon>Metakinetoplastina</taxon>
        <taxon>Trypanosomatida</taxon>
        <taxon>Trypanosomatidae</taxon>
        <taxon>Trypanosoma</taxon>
        <taxon>Nannomonas</taxon>
    </lineage>
</organism>
<feature type="compositionally biased region" description="Polar residues" evidence="1">
    <location>
        <begin position="164"/>
        <end position="178"/>
    </location>
</feature>
<sequence length="296" mass="33070">MIDPYGYDAVRRVESALFMYEQQRMNQHTLLQNMAMIEEALEGTKVDSLPSCAPAMPITKPPRRDHHDRSSGIAPLIDEESVKSSLNAVLCAMWDFERAADLAMGAQCNSLVKVDKKLYDLTEVVKGSTTIVGEYFDMNRQQCLLHSVALSAAVEIIRLGCSTSHTTPGNPPEGSQETKPFVSPQGPRCAAAMRGLWASREEAVAASIAKSVEVHGTAANTTCGFLRSGLMEEFTVQRQFPSPSVWEQRRATQAEWRKWLREEATRQMALQRCVWERHKKAAQDVDKEFLVSPLLK</sequence>
<name>G0UXB6_TRYCI</name>
<protein>
    <submittedName>
        <fullName evidence="2">Uncharacterized protein</fullName>
    </submittedName>
</protein>
<evidence type="ECO:0000313" key="2">
    <source>
        <dbReference type="EMBL" id="CCC94033.1"/>
    </source>
</evidence>